<reference evidence="1" key="1">
    <citation type="submission" date="2023-07" db="EMBL/GenBank/DDBJ databases">
        <title>Genomic Encyclopedia of Type Strains, Phase IV (KMG-IV): sequencing the most valuable type-strain genomes for metagenomic binning, comparative biology and taxonomic classification.</title>
        <authorList>
            <person name="Goeker M."/>
        </authorList>
    </citation>
    <scope>NUCLEOTIDE SEQUENCE</scope>
    <source>
        <strain evidence="1">DSM 26174</strain>
    </source>
</reference>
<sequence length="49" mass="5887">MWNRSFTHAQVLEAQENRMTFLHMCGDVFYDLTDLFFYSIAHIKLSETK</sequence>
<dbReference type="EMBL" id="JAVDQD010000002">
    <property type="protein sequence ID" value="MDR6238524.1"/>
    <property type="molecule type" value="Genomic_DNA"/>
</dbReference>
<name>A0AAE4BPZ5_9BACT</name>
<comment type="caution">
    <text evidence="1">The sequence shown here is derived from an EMBL/GenBank/DDBJ whole genome shotgun (WGS) entry which is preliminary data.</text>
</comment>
<evidence type="ECO:0000313" key="2">
    <source>
        <dbReference type="Proteomes" id="UP001185092"/>
    </source>
</evidence>
<dbReference type="AlphaFoldDB" id="A0AAE4BPZ5"/>
<proteinExistence type="predicted"/>
<evidence type="ECO:0000313" key="1">
    <source>
        <dbReference type="EMBL" id="MDR6238524.1"/>
    </source>
</evidence>
<keyword evidence="2" id="KW-1185">Reference proteome</keyword>
<protein>
    <submittedName>
        <fullName evidence="1">Uncharacterized protein</fullName>
    </submittedName>
</protein>
<organism evidence="1 2">
    <name type="scientific">Aureibacter tunicatorum</name>
    <dbReference type="NCBI Taxonomy" id="866807"/>
    <lineage>
        <taxon>Bacteria</taxon>
        <taxon>Pseudomonadati</taxon>
        <taxon>Bacteroidota</taxon>
        <taxon>Cytophagia</taxon>
        <taxon>Cytophagales</taxon>
        <taxon>Persicobacteraceae</taxon>
        <taxon>Aureibacter</taxon>
    </lineage>
</organism>
<gene>
    <name evidence="1" type="ORF">HNQ88_001561</name>
</gene>
<accession>A0AAE4BPZ5</accession>
<dbReference type="Proteomes" id="UP001185092">
    <property type="component" value="Unassembled WGS sequence"/>
</dbReference>